<sequence length="293" mass="34416">MNKIYWYENTSKLIGTLVQHNNYVLLTAQEKNKLSNIIDTDYLNDIGISFYSLSRLVPENVTYYNLKDGLNVITDMSIAGYYISQINSSHSNNIKELESDLIKYNMIIDNCLDKLDNSFVDTAKTRILYSYFNNLTTINLYSVKLDIDINLKVYILLDTYKKFINFTLNTMEYTLIDCTFLQYCLFDYLNLCKNSDTLIKKEDLYNKILDSINLIEDFLFVKNNDEYLKSIDEIHSVFEKIKVINELQYSPNLLNKSVLNLNSNTRFFLSKFNPYLLKNIDKIKIILSKNNIK</sequence>
<accession>A0AAW4U9W0</accession>
<dbReference type="AlphaFoldDB" id="A0AAW4U9W0"/>
<evidence type="ECO:0000313" key="2">
    <source>
        <dbReference type="Proteomes" id="UP001198190"/>
    </source>
</evidence>
<name>A0AAW4U9W0_9FIRM</name>
<comment type="caution">
    <text evidence="1">The sequence shown here is derived from an EMBL/GenBank/DDBJ whole genome shotgun (WGS) entry which is preliminary data.</text>
</comment>
<dbReference type="Proteomes" id="UP001198190">
    <property type="component" value="Unassembled WGS sequence"/>
</dbReference>
<dbReference type="EMBL" id="JAJCGD010000023">
    <property type="protein sequence ID" value="MCB6828715.1"/>
    <property type="molecule type" value="Genomic_DNA"/>
</dbReference>
<proteinExistence type="predicted"/>
<reference evidence="1" key="1">
    <citation type="submission" date="2021-10" db="EMBL/GenBank/DDBJ databases">
        <title>Collection of gut derived symbiotic bacterial strains cultured from healthy donors.</title>
        <authorList>
            <person name="Lin H."/>
            <person name="Littmann E."/>
            <person name="Claire K."/>
            <person name="Pamer E."/>
        </authorList>
    </citation>
    <scope>NUCLEOTIDE SEQUENCE</scope>
    <source>
        <strain evidence="1">MSK.7.16</strain>
    </source>
</reference>
<protein>
    <submittedName>
        <fullName evidence="1">Uncharacterized protein</fullName>
    </submittedName>
</protein>
<organism evidence="1 2">
    <name type="scientific">Megamonas funiformis</name>
    <dbReference type="NCBI Taxonomy" id="437897"/>
    <lineage>
        <taxon>Bacteria</taxon>
        <taxon>Bacillati</taxon>
        <taxon>Bacillota</taxon>
        <taxon>Negativicutes</taxon>
        <taxon>Selenomonadales</taxon>
        <taxon>Selenomonadaceae</taxon>
        <taxon>Megamonas</taxon>
    </lineage>
</organism>
<dbReference type="RefSeq" id="WP_193525909.1">
    <property type="nucleotide sequence ID" value="NZ_CAUHOT010000014.1"/>
</dbReference>
<evidence type="ECO:0000313" key="1">
    <source>
        <dbReference type="EMBL" id="MCB6828715.1"/>
    </source>
</evidence>
<gene>
    <name evidence="1" type="ORF">LIY65_08400</name>
</gene>